<feature type="transmembrane region" description="Helical" evidence="1">
    <location>
        <begin position="616"/>
        <end position="636"/>
    </location>
</feature>
<reference evidence="3 4" key="1">
    <citation type="submission" date="2018-01" db="EMBL/GenBank/DDBJ databases">
        <title>Arthrobacter sp. nov., from glaciers in China.</title>
        <authorList>
            <person name="Liu Q."/>
            <person name="Xin Y.-H."/>
        </authorList>
    </citation>
    <scope>NUCLEOTIDE SEQUENCE [LARGE SCALE GENOMIC DNA]</scope>
    <source>
        <strain evidence="3 4">HLT2-12-2</strain>
    </source>
</reference>
<evidence type="ECO:0000256" key="2">
    <source>
        <dbReference type="SAM" id="SignalP"/>
    </source>
</evidence>
<feature type="signal peptide" evidence="2">
    <location>
        <begin position="1"/>
        <end position="32"/>
    </location>
</feature>
<protein>
    <recommendedName>
        <fullName evidence="5">Gram-positive cocci surface proteins LPxTG domain-containing protein</fullName>
    </recommendedName>
</protein>
<dbReference type="EMBL" id="PPXC01000005">
    <property type="protein sequence ID" value="POH73998.1"/>
    <property type="molecule type" value="Genomic_DNA"/>
</dbReference>
<dbReference type="InterPro" id="IPR011044">
    <property type="entry name" value="Quino_amine_DH_bsu"/>
</dbReference>
<evidence type="ECO:0008006" key="5">
    <source>
        <dbReference type="Google" id="ProtNLM"/>
    </source>
</evidence>
<dbReference type="InterPro" id="IPR051200">
    <property type="entry name" value="Host-pathogen_enzymatic-act"/>
</dbReference>
<evidence type="ECO:0000313" key="3">
    <source>
        <dbReference type="EMBL" id="POH73998.1"/>
    </source>
</evidence>
<evidence type="ECO:0000313" key="4">
    <source>
        <dbReference type="Proteomes" id="UP000237061"/>
    </source>
</evidence>
<name>A0A2S3ZXR8_ARTGL</name>
<keyword evidence="1" id="KW-0472">Membrane</keyword>
<dbReference type="InterPro" id="IPR015943">
    <property type="entry name" value="WD40/YVTN_repeat-like_dom_sf"/>
</dbReference>
<dbReference type="Gene3D" id="2.60.40.10">
    <property type="entry name" value="Immunoglobulins"/>
    <property type="match status" value="3"/>
</dbReference>
<dbReference type="SUPFAM" id="SSF49313">
    <property type="entry name" value="Cadherin-like"/>
    <property type="match status" value="3"/>
</dbReference>
<dbReference type="AlphaFoldDB" id="A0A2S3ZXR8"/>
<dbReference type="InterPro" id="IPR015919">
    <property type="entry name" value="Cadherin-like_sf"/>
</dbReference>
<keyword evidence="4" id="KW-1185">Reference proteome</keyword>
<feature type="chain" id="PRO_5015670367" description="Gram-positive cocci surface proteins LPxTG domain-containing protein" evidence="2">
    <location>
        <begin position="33"/>
        <end position="645"/>
    </location>
</feature>
<dbReference type="Gene3D" id="2.130.10.10">
    <property type="entry name" value="YVTN repeat-like/Quinoprotein amine dehydrogenase"/>
    <property type="match status" value="2"/>
</dbReference>
<keyword evidence="2" id="KW-0732">Signal</keyword>
<gene>
    <name evidence="3" type="ORF">CVS27_08860</name>
</gene>
<dbReference type="PANTHER" id="PTHR47197">
    <property type="entry name" value="PROTEIN NIRF"/>
    <property type="match status" value="1"/>
</dbReference>
<dbReference type="SUPFAM" id="SSF50969">
    <property type="entry name" value="YVTN repeat-like/Quinoprotein amine dehydrogenase"/>
    <property type="match status" value="1"/>
</dbReference>
<dbReference type="Pfam" id="PF05345">
    <property type="entry name" value="He_PIG"/>
    <property type="match status" value="3"/>
</dbReference>
<keyword evidence="1" id="KW-0812">Transmembrane</keyword>
<proteinExistence type="predicted"/>
<dbReference type="Proteomes" id="UP000237061">
    <property type="component" value="Unassembled WGS sequence"/>
</dbReference>
<dbReference type="RefSeq" id="WP_103465355.1">
    <property type="nucleotide sequence ID" value="NZ_PPXC01000005.1"/>
</dbReference>
<dbReference type="PANTHER" id="PTHR47197:SF3">
    <property type="entry name" value="DIHYDRO-HEME D1 DEHYDROGENASE"/>
    <property type="match status" value="1"/>
</dbReference>
<comment type="caution">
    <text evidence="3">The sequence shown here is derived from an EMBL/GenBank/DDBJ whole genome shotgun (WGS) entry which is preliminary data.</text>
</comment>
<organism evidence="3 4">
    <name type="scientific">Arthrobacter glacialis</name>
    <dbReference type="NCBI Taxonomy" id="1664"/>
    <lineage>
        <taxon>Bacteria</taxon>
        <taxon>Bacillati</taxon>
        <taxon>Actinomycetota</taxon>
        <taxon>Actinomycetes</taxon>
        <taxon>Micrococcales</taxon>
        <taxon>Micrococcaceae</taxon>
        <taxon>Arthrobacter</taxon>
    </lineage>
</organism>
<dbReference type="GO" id="GO:0005975">
    <property type="term" value="P:carbohydrate metabolic process"/>
    <property type="evidence" value="ECO:0007669"/>
    <property type="project" value="UniProtKB-ARBA"/>
</dbReference>
<sequence>MRTRRLSLPRFSALAVAGAVVLAALVPLPAQAAPSTYELTKTISVGSDPTSVAVDATRNKTYVANTTSNTVSVIDTVTGTVVSSFPALLPPSGQPVAIALNTVTNSLYLANPNGNTVVEFNAATGLATGSFQVDSFPYAMAVNETTNKTYIANTGGSISVIDGGTRTVAILPTGPGTTPSAVAVNETTNTIYAVDYNSSRLFEINGVTNAIKAGVPVGMTPFGVAVNETTNMVYTTSLGQDTVTVFDGANRTVVGSIAVGLDPFEVQVDEGRNTVFVANSTGNSVSVVDGATNTVASTVALGSNTRSIALNTATNTVYATRADNKLAVIIEMSPPVVTTTSLASATVGTAYSATIAATGSGPITFAVTTGSLPTGLTLNTTTGAITGTPSTAGDATFTITATNAAGSNAKAFTITTVQAPTITTEDLVGATVDEAYSATIAATGTPPLTFTVSTGELPAGLSLDAATGAITGTPTAAGSVEFTITATNVAGSNAKEFTITTSLTPAITTESLAGATVGTAYSAKLEATGTAPLTFTVSAGELPAGLTLDAATGTIAGTSTAAGSAEFTITATNVAGSNAKEFTLVTSPTPAITIPTPAATVKPSPAAPLAKTGIDALPWLAGSGIVLLAGAMLILLTTARRRRSA</sequence>
<dbReference type="GO" id="GO:0005509">
    <property type="term" value="F:calcium ion binding"/>
    <property type="evidence" value="ECO:0007669"/>
    <property type="project" value="InterPro"/>
</dbReference>
<evidence type="ECO:0000256" key="1">
    <source>
        <dbReference type="SAM" id="Phobius"/>
    </source>
</evidence>
<dbReference type="InterPro" id="IPR013783">
    <property type="entry name" value="Ig-like_fold"/>
</dbReference>
<accession>A0A2S3ZXR8</accession>
<keyword evidence="1" id="KW-1133">Transmembrane helix</keyword>
<dbReference type="GO" id="GO:0016020">
    <property type="term" value="C:membrane"/>
    <property type="evidence" value="ECO:0007669"/>
    <property type="project" value="InterPro"/>
</dbReference>